<proteinExistence type="predicted"/>
<evidence type="ECO:0000313" key="1">
    <source>
        <dbReference type="EMBL" id="SEB62314.1"/>
    </source>
</evidence>
<dbReference type="Proteomes" id="UP000182409">
    <property type="component" value="Unassembled WGS sequence"/>
</dbReference>
<dbReference type="AlphaFoldDB" id="A0A1H4KUW1"/>
<evidence type="ECO:0000313" key="2">
    <source>
        <dbReference type="Proteomes" id="UP000182409"/>
    </source>
</evidence>
<name>A0A1H4KUW1_9BACT</name>
<organism evidence="1 2">
    <name type="scientific">Terriglobus roseus</name>
    <dbReference type="NCBI Taxonomy" id="392734"/>
    <lineage>
        <taxon>Bacteria</taxon>
        <taxon>Pseudomonadati</taxon>
        <taxon>Acidobacteriota</taxon>
        <taxon>Terriglobia</taxon>
        <taxon>Terriglobales</taxon>
        <taxon>Acidobacteriaceae</taxon>
        <taxon>Terriglobus</taxon>
    </lineage>
</organism>
<reference evidence="1 2" key="1">
    <citation type="submission" date="2016-10" db="EMBL/GenBank/DDBJ databases">
        <authorList>
            <person name="de Groot N.N."/>
        </authorList>
    </citation>
    <scope>NUCLEOTIDE SEQUENCE [LARGE SCALE GENOMIC DNA]</scope>
    <source>
        <strain evidence="1 2">AB35.6</strain>
    </source>
</reference>
<gene>
    <name evidence="1" type="ORF">SAMN05443244_1366</name>
</gene>
<evidence type="ECO:0008006" key="3">
    <source>
        <dbReference type="Google" id="ProtNLM"/>
    </source>
</evidence>
<sequence>MAKVETGRFAGTMEGEFVVFVIGMRINNLLAVNKWLPVSRAMPRMLQELFRQPELGLLHAEFFMNLADRNVMTLQYWRSYDHLHAYAHARDKAHLPAWAAFNRAARGNAAVGVYHESYLQKPGTYETVYVDMPRFGLAKAGAMVPAVGSMKDAADRLRASAVGRGAGA</sequence>
<dbReference type="Pfam" id="PF13826">
    <property type="entry name" value="Monooxy_af470-like"/>
    <property type="match status" value="1"/>
</dbReference>
<dbReference type="RefSeq" id="WP_074652906.1">
    <property type="nucleotide sequence ID" value="NZ_FNSD01000001.1"/>
</dbReference>
<accession>A0A1H4KUW1</accession>
<dbReference type="EMBL" id="FNSD01000001">
    <property type="protein sequence ID" value="SEB62314.1"/>
    <property type="molecule type" value="Genomic_DNA"/>
</dbReference>
<dbReference type="InterPro" id="IPR025444">
    <property type="entry name" value="Monooxy_af470"/>
</dbReference>
<dbReference type="OrthoDB" id="7566033at2"/>
<protein>
    <recommendedName>
        <fullName evidence="3">DUF4188 domain-containing protein</fullName>
    </recommendedName>
</protein>